<sequence length="346" mass="37270">MHFHLTILLSFLAAVTSHPHRTPTWQSLSPIPLYPRQEHTTLFLPPSAIVILGGVIPSNDTTLAIPFDTTPVMQFYSILTNTWTSRAPIPTPLNHLNAAVVHGKIYLLGGMVESGGVDYRAWRAVPDSFTYDSYTNSWTALPGLPAGQERGSAAVGVYDGKIYLAGGVTVLELYGNQTQATVSVVSIFDTMAQKWLDVPEEARYMPEDRDHAGAAVVEGKMYVLGGRNHGPLNVKDTVFVLDLCDLEAGWKVSPARLPTARGGVAAGVVRKKIYTFGGEGNPATESGVFGQVEAYDTVRSEWESVGTMRVPRHGTYAVGVRGRVYIPGGGVVQGGGPVSDFDIFIP</sequence>
<reference evidence="2" key="1">
    <citation type="journal article" date="2020" name="Stud. Mycol.">
        <title>101 Dothideomycetes genomes: a test case for predicting lifestyles and emergence of pathogens.</title>
        <authorList>
            <person name="Haridas S."/>
            <person name="Albert R."/>
            <person name="Binder M."/>
            <person name="Bloem J."/>
            <person name="Labutti K."/>
            <person name="Salamov A."/>
            <person name="Andreopoulos B."/>
            <person name="Baker S."/>
            <person name="Barry K."/>
            <person name="Bills G."/>
            <person name="Bluhm B."/>
            <person name="Cannon C."/>
            <person name="Castanera R."/>
            <person name="Culley D."/>
            <person name="Daum C."/>
            <person name="Ezra D."/>
            <person name="Gonzalez J."/>
            <person name="Henrissat B."/>
            <person name="Kuo A."/>
            <person name="Liang C."/>
            <person name="Lipzen A."/>
            <person name="Lutzoni F."/>
            <person name="Magnuson J."/>
            <person name="Mondo S."/>
            <person name="Nolan M."/>
            <person name="Ohm R."/>
            <person name="Pangilinan J."/>
            <person name="Park H.-J."/>
            <person name="Ramirez L."/>
            <person name="Alfaro M."/>
            <person name="Sun H."/>
            <person name="Tritt A."/>
            <person name="Yoshinaga Y."/>
            <person name="Zwiers L.-H."/>
            <person name="Turgeon B."/>
            <person name="Goodwin S."/>
            <person name="Spatafora J."/>
            <person name="Crous P."/>
            <person name="Grigoriev I."/>
        </authorList>
    </citation>
    <scope>NUCLEOTIDE SEQUENCE</scope>
    <source>
        <strain evidence="2">CBS 110217</strain>
    </source>
</reference>
<feature type="signal peptide" evidence="1">
    <location>
        <begin position="1"/>
        <end position="17"/>
    </location>
</feature>
<dbReference type="Pfam" id="PF01344">
    <property type="entry name" value="Kelch_1"/>
    <property type="match status" value="1"/>
</dbReference>
<keyword evidence="3" id="KW-1185">Reference proteome</keyword>
<evidence type="ECO:0000256" key="1">
    <source>
        <dbReference type="SAM" id="SignalP"/>
    </source>
</evidence>
<accession>A0A9P4LNJ1</accession>
<gene>
    <name evidence="2" type="ORF">EK21DRAFT_64888</name>
</gene>
<feature type="chain" id="PRO_5040363499" evidence="1">
    <location>
        <begin position="18"/>
        <end position="346"/>
    </location>
</feature>
<organism evidence="2 3">
    <name type="scientific">Setomelanomma holmii</name>
    <dbReference type="NCBI Taxonomy" id="210430"/>
    <lineage>
        <taxon>Eukaryota</taxon>
        <taxon>Fungi</taxon>
        <taxon>Dikarya</taxon>
        <taxon>Ascomycota</taxon>
        <taxon>Pezizomycotina</taxon>
        <taxon>Dothideomycetes</taxon>
        <taxon>Pleosporomycetidae</taxon>
        <taxon>Pleosporales</taxon>
        <taxon>Pleosporineae</taxon>
        <taxon>Phaeosphaeriaceae</taxon>
        <taxon>Setomelanomma</taxon>
    </lineage>
</organism>
<dbReference type="OrthoDB" id="45365at2759"/>
<evidence type="ECO:0000313" key="2">
    <source>
        <dbReference type="EMBL" id="KAF2030737.1"/>
    </source>
</evidence>
<evidence type="ECO:0000313" key="3">
    <source>
        <dbReference type="Proteomes" id="UP000799777"/>
    </source>
</evidence>
<comment type="caution">
    <text evidence="2">The sequence shown here is derived from an EMBL/GenBank/DDBJ whole genome shotgun (WGS) entry which is preliminary data.</text>
</comment>
<keyword evidence="1" id="KW-0732">Signal</keyword>
<name>A0A9P4LNJ1_9PLEO</name>
<protein>
    <submittedName>
        <fullName evidence="2">Galactose oxidase</fullName>
    </submittedName>
</protein>
<dbReference type="InterPro" id="IPR006652">
    <property type="entry name" value="Kelch_1"/>
</dbReference>
<dbReference type="AlphaFoldDB" id="A0A9P4LNJ1"/>
<dbReference type="Proteomes" id="UP000799777">
    <property type="component" value="Unassembled WGS sequence"/>
</dbReference>
<proteinExistence type="predicted"/>
<dbReference type="Pfam" id="PF24681">
    <property type="entry name" value="Kelch_KLHDC2_KLHL20_DRC7"/>
    <property type="match status" value="1"/>
</dbReference>
<dbReference type="InterPro" id="IPR015915">
    <property type="entry name" value="Kelch-typ_b-propeller"/>
</dbReference>
<dbReference type="EMBL" id="ML978187">
    <property type="protein sequence ID" value="KAF2030737.1"/>
    <property type="molecule type" value="Genomic_DNA"/>
</dbReference>
<dbReference type="Gene3D" id="2.120.10.80">
    <property type="entry name" value="Kelch-type beta propeller"/>
    <property type="match status" value="2"/>
</dbReference>
<dbReference type="PANTHER" id="PTHR45632:SF24">
    <property type="entry name" value="GALACTOSE OXIDASE"/>
    <property type="match status" value="1"/>
</dbReference>
<dbReference type="SUPFAM" id="SSF117281">
    <property type="entry name" value="Kelch motif"/>
    <property type="match status" value="1"/>
</dbReference>
<dbReference type="SMART" id="SM00612">
    <property type="entry name" value="Kelch"/>
    <property type="match status" value="5"/>
</dbReference>
<dbReference type="PANTHER" id="PTHR45632">
    <property type="entry name" value="LD33804P"/>
    <property type="match status" value="1"/>
</dbReference>